<evidence type="ECO:0000313" key="3">
    <source>
        <dbReference type="Proteomes" id="UP000887565"/>
    </source>
</evidence>
<dbReference type="WBParaSite" id="nRc.2.0.1.t03053-RA">
    <property type="protein sequence ID" value="nRc.2.0.1.t03053-RA"/>
    <property type="gene ID" value="nRc.2.0.1.g03053"/>
</dbReference>
<accession>A0A915HM58</accession>
<keyword evidence="2" id="KW-0812">Transmembrane</keyword>
<dbReference type="Proteomes" id="UP000887565">
    <property type="component" value="Unplaced"/>
</dbReference>
<sequence>MLLDSLLQSPVILHREVPRGAACPIHTEERRRAILAGANFCGAARYRVQSSTQTKFSNKSCSEKSESKKRRRAVTRGEKMNKRTSDVQSQFAKLFKDISSRKLAPGTSIGHPTAFPIIKNKGAKVQQSSPDIIHKKTAMLQVPPSNFFPLIKKKSLTTKKTNAADDAVSASLNKSRMTKNQTELVGQAKNATAKSAIKSVGVEESKQPAQGSKKRKMRLRKSLSIYRFLLIITGVVIVLLASSLIFVLVFLLGMERPYALGDSMQIRITIN</sequence>
<evidence type="ECO:0000256" key="1">
    <source>
        <dbReference type="SAM" id="MobiDB-lite"/>
    </source>
</evidence>
<dbReference type="AlphaFoldDB" id="A0A915HM58"/>
<feature type="transmembrane region" description="Helical" evidence="2">
    <location>
        <begin position="225"/>
        <end position="254"/>
    </location>
</feature>
<feature type="region of interest" description="Disordered" evidence="1">
    <location>
        <begin position="52"/>
        <end position="85"/>
    </location>
</feature>
<organism evidence="3 4">
    <name type="scientific">Romanomermis culicivorax</name>
    <name type="common">Nematode worm</name>
    <dbReference type="NCBI Taxonomy" id="13658"/>
    <lineage>
        <taxon>Eukaryota</taxon>
        <taxon>Metazoa</taxon>
        <taxon>Ecdysozoa</taxon>
        <taxon>Nematoda</taxon>
        <taxon>Enoplea</taxon>
        <taxon>Dorylaimia</taxon>
        <taxon>Mermithida</taxon>
        <taxon>Mermithoidea</taxon>
        <taxon>Mermithidae</taxon>
        <taxon>Romanomermis</taxon>
    </lineage>
</organism>
<name>A0A915HM58_ROMCU</name>
<protein>
    <submittedName>
        <fullName evidence="4">Uncharacterized protein</fullName>
    </submittedName>
</protein>
<evidence type="ECO:0000256" key="2">
    <source>
        <dbReference type="SAM" id="Phobius"/>
    </source>
</evidence>
<keyword evidence="3" id="KW-1185">Reference proteome</keyword>
<keyword evidence="2" id="KW-1133">Transmembrane helix</keyword>
<keyword evidence="2" id="KW-0472">Membrane</keyword>
<reference evidence="4" key="1">
    <citation type="submission" date="2022-11" db="UniProtKB">
        <authorList>
            <consortium name="WormBaseParasite"/>
        </authorList>
    </citation>
    <scope>IDENTIFICATION</scope>
</reference>
<proteinExistence type="predicted"/>
<feature type="compositionally biased region" description="Basic and acidic residues" evidence="1">
    <location>
        <begin position="75"/>
        <end position="85"/>
    </location>
</feature>
<evidence type="ECO:0000313" key="4">
    <source>
        <dbReference type="WBParaSite" id="nRc.2.0.1.t03053-RA"/>
    </source>
</evidence>